<keyword evidence="13" id="KW-1185">Reference proteome</keyword>
<dbReference type="AlphaFoldDB" id="A0A4S4L3R1"/>
<comment type="cofactor">
    <cofactor evidence="1">
        <name>FAD</name>
        <dbReference type="ChEBI" id="CHEBI:57692"/>
    </cofactor>
</comment>
<feature type="domain" description="Glucose-methanol-choline oxidoreductase N-terminal" evidence="10">
    <location>
        <begin position="162"/>
        <end position="185"/>
    </location>
</feature>
<keyword evidence="4 9" id="KW-0732">Signal</keyword>
<evidence type="ECO:0000256" key="5">
    <source>
        <dbReference type="ARBA" id="ARBA00022827"/>
    </source>
</evidence>
<keyword evidence="3 8" id="KW-0285">Flavoprotein</keyword>
<protein>
    <recommendedName>
        <fullName evidence="10 11">Glucose-methanol-choline oxidoreductase N-terminal domain-containing protein</fullName>
    </recommendedName>
</protein>
<feature type="active site" description="Proton donor" evidence="7">
    <location>
        <position position="630"/>
    </location>
</feature>
<organism evidence="12 13">
    <name type="scientific">Bondarzewia mesenterica</name>
    <dbReference type="NCBI Taxonomy" id="1095465"/>
    <lineage>
        <taxon>Eukaryota</taxon>
        <taxon>Fungi</taxon>
        <taxon>Dikarya</taxon>
        <taxon>Basidiomycota</taxon>
        <taxon>Agaricomycotina</taxon>
        <taxon>Agaricomycetes</taxon>
        <taxon>Russulales</taxon>
        <taxon>Bondarzewiaceae</taxon>
        <taxon>Bondarzewia</taxon>
    </lineage>
</organism>
<dbReference type="InterPro" id="IPR036188">
    <property type="entry name" value="FAD/NAD-bd_sf"/>
</dbReference>
<evidence type="ECO:0000256" key="1">
    <source>
        <dbReference type="ARBA" id="ARBA00001974"/>
    </source>
</evidence>
<evidence type="ECO:0000259" key="10">
    <source>
        <dbReference type="PROSITE" id="PS00623"/>
    </source>
</evidence>
<feature type="domain" description="Glucose-methanol-choline oxidoreductase N-terminal" evidence="11">
    <location>
        <begin position="360"/>
        <end position="374"/>
    </location>
</feature>
<feature type="chain" id="PRO_5020818331" description="Glucose-methanol-choline oxidoreductase N-terminal domain-containing protein" evidence="9">
    <location>
        <begin position="23"/>
        <end position="711"/>
    </location>
</feature>
<dbReference type="InterPro" id="IPR000172">
    <property type="entry name" value="GMC_OxRdtase_N"/>
</dbReference>
<dbReference type="SUPFAM" id="SSF54373">
    <property type="entry name" value="FAD-linked reductases, C-terminal domain"/>
    <property type="match status" value="1"/>
</dbReference>
<evidence type="ECO:0000313" key="12">
    <source>
        <dbReference type="EMBL" id="THH05288.1"/>
    </source>
</evidence>
<dbReference type="Gene3D" id="3.30.560.10">
    <property type="entry name" value="Glucose Oxidase, domain 3"/>
    <property type="match status" value="1"/>
</dbReference>
<dbReference type="PROSITE" id="PS00624">
    <property type="entry name" value="GMC_OXRED_2"/>
    <property type="match status" value="1"/>
</dbReference>
<sequence>MFSGLVRSFLTLCMLQISPVHSTTSSRCIAPPFPPSESDVSAFLETQFDYVVIGGGTAGVALAARRVLSFPSAQATYLNDIQASRAQSPQYWRARSRFISPGRSDRRRAQYLSPLLPAALRPMHSSQILSDARMATLTMIGVLFLPLRQVLVAETFPSQGEGKMLGGSSGINGMAWNRASSPEYDAWGTFAPTLDWDWNGLLPFFKKSESLALLPKDPYPGITPAQAEAALQGLPRVDGFEGPITASHNTFYPDVVSTVVQTLNGLGIQTNADPQGGNATGIYNTLASVDRVNGVRMYSPVSYYCNQPTQTNLKILLGAQAGKIVFDNSTSQLTAIGVHFTVGSRRYVVNATREIILSAGTVQTPQLLELSGIGNSTILRAHGIPTLLEMPSVGENLQEHLFVGVQWQLKPGQVTFDILRNNATFAAEQLALYNATRQGFYANVDSTVAFMRIQDIVTHDRFSYLLGLFDKSARRPSPRSLQTLQYSIQRTWMEEGRIAIAELSQWSRGAVDVMPNESYVFMLGGLSHPMSRGNVHIVSNDSLVPPAIDVGYLTQEFGMLFMQAVHRWRAGANIIADAQVLIDILKYLQALGQRPPFADIIKAQTSPNPSVQTDDDLMSFVRSTSAGGDHLVGTAAMAPREHGGAAALLLQVDRGWISYPTGVVDSSLRVYGTANMRVVDASIIPLHIAAHTQSAVYAIAEKAAAMIKAGL</sequence>
<comment type="similarity">
    <text evidence="2 8">Belongs to the GMC oxidoreductase family.</text>
</comment>
<dbReference type="Proteomes" id="UP000310158">
    <property type="component" value="Unassembled WGS sequence"/>
</dbReference>
<proteinExistence type="inferred from homology"/>
<dbReference type="PROSITE" id="PS00623">
    <property type="entry name" value="GMC_OXRED_1"/>
    <property type="match status" value="1"/>
</dbReference>
<dbReference type="OrthoDB" id="269227at2759"/>
<reference evidence="12 13" key="1">
    <citation type="submission" date="2019-02" db="EMBL/GenBank/DDBJ databases">
        <title>Genome sequencing of the rare red list fungi Bondarzewia mesenterica.</title>
        <authorList>
            <person name="Buettner E."/>
            <person name="Kellner H."/>
        </authorList>
    </citation>
    <scope>NUCLEOTIDE SEQUENCE [LARGE SCALE GENOMIC DNA]</scope>
    <source>
        <strain evidence="12 13">DSM 108281</strain>
    </source>
</reference>
<dbReference type="InterPro" id="IPR012132">
    <property type="entry name" value="GMC_OxRdtase"/>
</dbReference>
<evidence type="ECO:0000256" key="7">
    <source>
        <dbReference type="PIRSR" id="PIRSR000137-1"/>
    </source>
</evidence>
<comment type="caution">
    <text evidence="12">The sequence shown here is derived from an EMBL/GenBank/DDBJ whole genome shotgun (WGS) entry which is preliminary data.</text>
</comment>
<dbReference type="Pfam" id="PF05199">
    <property type="entry name" value="GMC_oxred_C"/>
    <property type="match status" value="2"/>
</dbReference>
<dbReference type="SUPFAM" id="SSF51905">
    <property type="entry name" value="FAD/NAD(P)-binding domain"/>
    <property type="match status" value="1"/>
</dbReference>
<evidence type="ECO:0000313" key="13">
    <source>
        <dbReference type="Proteomes" id="UP000310158"/>
    </source>
</evidence>
<accession>A0A4S4L3R1</accession>
<keyword evidence="6" id="KW-0560">Oxidoreductase</keyword>
<evidence type="ECO:0000256" key="9">
    <source>
        <dbReference type="SAM" id="SignalP"/>
    </source>
</evidence>
<dbReference type="InterPro" id="IPR007867">
    <property type="entry name" value="GMC_OxRtase_C"/>
</dbReference>
<evidence type="ECO:0000256" key="6">
    <source>
        <dbReference type="ARBA" id="ARBA00023002"/>
    </source>
</evidence>
<dbReference type="PANTHER" id="PTHR11552">
    <property type="entry name" value="GLUCOSE-METHANOL-CHOLINE GMC OXIDOREDUCTASE"/>
    <property type="match status" value="1"/>
</dbReference>
<feature type="active site" description="Proton acceptor" evidence="7">
    <location>
        <position position="691"/>
    </location>
</feature>
<evidence type="ECO:0000256" key="8">
    <source>
        <dbReference type="RuleBase" id="RU003968"/>
    </source>
</evidence>
<feature type="signal peptide" evidence="9">
    <location>
        <begin position="1"/>
        <end position="22"/>
    </location>
</feature>
<evidence type="ECO:0000256" key="4">
    <source>
        <dbReference type="ARBA" id="ARBA00022729"/>
    </source>
</evidence>
<dbReference type="Pfam" id="PF00732">
    <property type="entry name" value="GMC_oxred_N"/>
    <property type="match status" value="1"/>
</dbReference>
<dbReference type="PIRSF" id="PIRSF000137">
    <property type="entry name" value="Alcohol_oxidase"/>
    <property type="match status" value="1"/>
</dbReference>
<evidence type="ECO:0000256" key="3">
    <source>
        <dbReference type="ARBA" id="ARBA00022630"/>
    </source>
</evidence>
<dbReference type="EMBL" id="SGPL01001030">
    <property type="protein sequence ID" value="THH05288.1"/>
    <property type="molecule type" value="Genomic_DNA"/>
</dbReference>
<dbReference type="GO" id="GO:0050660">
    <property type="term" value="F:flavin adenine dinucleotide binding"/>
    <property type="evidence" value="ECO:0007669"/>
    <property type="project" value="InterPro"/>
</dbReference>
<gene>
    <name evidence="12" type="ORF">EW146_g9944</name>
</gene>
<dbReference type="GO" id="GO:0016614">
    <property type="term" value="F:oxidoreductase activity, acting on CH-OH group of donors"/>
    <property type="evidence" value="ECO:0007669"/>
    <property type="project" value="InterPro"/>
</dbReference>
<name>A0A4S4L3R1_9AGAM</name>
<keyword evidence="5 8" id="KW-0274">FAD</keyword>
<evidence type="ECO:0000256" key="2">
    <source>
        <dbReference type="ARBA" id="ARBA00010790"/>
    </source>
</evidence>
<dbReference type="Gene3D" id="3.50.50.60">
    <property type="entry name" value="FAD/NAD(P)-binding domain"/>
    <property type="match status" value="2"/>
</dbReference>
<evidence type="ECO:0000259" key="11">
    <source>
        <dbReference type="PROSITE" id="PS00624"/>
    </source>
</evidence>
<dbReference type="PANTHER" id="PTHR11552:SF201">
    <property type="entry name" value="GLUCOSE-METHANOL-CHOLINE OXIDOREDUCTASE N-TERMINAL DOMAIN-CONTAINING PROTEIN"/>
    <property type="match status" value="1"/>
</dbReference>